<dbReference type="AlphaFoldDB" id="A0A7J7Y369"/>
<gene>
    <name evidence="2" type="ORF">mMyoMyo1_019352</name>
</gene>
<dbReference type="InterPro" id="IPR031747">
    <property type="entry name" value="TMEM232"/>
</dbReference>
<reference evidence="2 3" key="1">
    <citation type="journal article" date="2020" name="Nature">
        <title>Six reference-quality genomes reveal evolution of bat adaptations.</title>
        <authorList>
            <person name="Jebb D."/>
            <person name="Huang Z."/>
            <person name="Pippel M."/>
            <person name="Hughes G.M."/>
            <person name="Lavrichenko K."/>
            <person name="Devanna P."/>
            <person name="Winkler S."/>
            <person name="Jermiin L.S."/>
            <person name="Skirmuntt E.C."/>
            <person name="Katzourakis A."/>
            <person name="Burkitt-Gray L."/>
            <person name="Ray D.A."/>
            <person name="Sullivan K.A.M."/>
            <person name="Roscito J.G."/>
            <person name="Kirilenko B.M."/>
            <person name="Davalos L.M."/>
            <person name="Corthals A.P."/>
            <person name="Power M.L."/>
            <person name="Jones G."/>
            <person name="Ransome R.D."/>
            <person name="Dechmann D.K.N."/>
            <person name="Locatelli A.G."/>
            <person name="Puechmaille S.J."/>
            <person name="Fedrigo O."/>
            <person name="Jarvis E.D."/>
            <person name="Hiller M."/>
            <person name="Vernes S.C."/>
            <person name="Myers E.W."/>
            <person name="Teeling E.C."/>
        </authorList>
    </citation>
    <scope>NUCLEOTIDE SEQUENCE [LARGE SCALE GENOMIC DNA]</scope>
    <source>
        <strain evidence="2">MMyoMyo1</strain>
        <tissue evidence="2">Flight muscle</tissue>
    </source>
</reference>
<evidence type="ECO:0000256" key="1">
    <source>
        <dbReference type="SAM" id="MobiDB-lite"/>
    </source>
</evidence>
<keyword evidence="2" id="KW-0472">Membrane</keyword>
<accession>A0A7J7Y369</accession>
<name>A0A7J7Y369_MYOMY</name>
<dbReference type="VEuPathDB" id="HostDB:GeneID_118655853"/>
<dbReference type="EMBL" id="JABWUV010000005">
    <property type="protein sequence ID" value="KAF6356248.1"/>
    <property type="molecule type" value="Genomic_DNA"/>
</dbReference>
<organism evidence="2 3">
    <name type="scientific">Myotis myotis</name>
    <name type="common">Greater mouse-eared bat</name>
    <name type="synonym">Vespertilio myotis</name>
    <dbReference type="NCBI Taxonomy" id="51298"/>
    <lineage>
        <taxon>Eukaryota</taxon>
        <taxon>Metazoa</taxon>
        <taxon>Chordata</taxon>
        <taxon>Craniata</taxon>
        <taxon>Vertebrata</taxon>
        <taxon>Euteleostomi</taxon>
        <taxon>Mammalia</taxon>
        <taxon>Eutheria</taxon>
        <taxon>Laurasiatheria</taxon>
        <taxon>Chiroptera</taxon>
        <taxon>Yangochiroptera</taxon>
        <taxon>Vespertilionidae</taxon>
        <taxon>Myotis</taxon>
    </lineage>
</organism>
<proteinExistence type="predicted"/>
<keyword evidence="2" id="KW-0812">Transmembrane</keyword>
<dbReference type="PANTHER" id="PTHR28651:SF1">
    <property type="entry name" value="TRANSMEMBRANE PROTEIN 232"/>
    <property type="match status" value="1"/>
</dbReference>
<comment type="caution">
    <text evidence="2">The sequence shown here is derived from an EMBL/GenBank/DDBJ whole genome shotgun (WGS) entry which is preliminary data.</text>
</comment>
<dbReference type="Pfam" id="PF15877">
    <property type="entry name" value="TMEM232"/>
    <property type="match status" value="1"/>
</dbReference>
<sequence>MSWELRGDEEQDGLRNVIWQTLQKTKNHEKDERIHNALNIAEAELNDPTDPFTRVSSNAGDEIFSKYIGWRVANILSKLLFPSADILPLKKPLIKPHKTKYLYKKQDAMKKKVLHFTVREHPSVIDVPLFSNPDFFTKRDEELTRIIDHYWEKELQIRQKEDAICEAKERKERELEEKKHFKEIMKKREEKLHKQTKPYELPPRTEAISLEGKMISPN</sequence>
<dbReference type="PANTHER" id="PTHR28651">
    <property type="entry name" value="TRANSMEMBRANE PROTEIN 232"/>
    <property type="match status" value="1"/>
</dbReference>
<evidence type="ECO:0000313" key="3">
    <source>
        <dbReference type="Proteomes" id="UP000527355"/>
    </source>
</evidence>
<feature type="region of interest" description="Disordered" evidence="1">
    <location>
        <begin position="187"/>
        <end position="218"/>
    </location>
</feature>
<protein>
    <submittedName>
        <fullName evidence="2">Transmembrane protein 232</fullName>
    </submittedName>
</protein>
<evidence type="ECO:0000313" key="2">
    <source>
        <dbReference type="EMBL" id="KAF6356248.1"/>
    </source>
</evidence>
<keyword evidence="3" id="KW-1185">Reference proteome</keyword>
<dbReference type="Proteomes" id="UP000527355">
    <property type="component" value="Unassembled WGS sequence"/>
</dbReference>